<dbReference type="SUPFAM" id="SSF53850">
    <property type="entry name" value="Periplasmic binding protein-like II"/>
    <property type="match status" value="1"/>
</dbReference>
<dbReference type="PANTHER" id="PTHR35936:SF19">
    <property type="entry name" value="AMINO-ACID-BINDING PROTEIN YXEM-RELATED"/>
    <property type="match status" value="1"/>
</dbReference>
<evidence type="ECO:0000313" key="5">
    <source>
        <dbReference type="Proteomes" id="UP001178507"/>
    </source>
</evidence>
<name>A0AA36HZ19_9DINO</name>
<gene>
    <name evidence="4" type="ORF">EVOR1521_LOCUS6669</name>
</gene>
<dbReference type="EMBL" id="CAUJNA010000506">
    <property type="protein sequence ID" value="CAJ1377997.1"/>
    <property type="molecule type" value="Genomic_DNA"/>
</dbReference>
<dbReference type="AlphaFoldDB" id="A0AA36HZ19"/>
<evidence type="ECO:0000256" key="2">
    <source>
        <dbReference type="SAM" id="SignalP"/>
    </source>
</evidence>
<dbReference type="Gene3D" id="3.40.190.10">
    <property type="entry name" value="Periplasmic binding protein-like II"/>
    <property type="match status" value="2"/>
</dbReference>
<accession>A0AA36HZ19</accession>
<evidence type="ECO:0000313" key="4">
    <source>
        <dbReference type="EMBL" id="CAJ1377997.1"/>
    </source>
</evidence>
<proteinExistence type="predicted"/>
<comment type="caution">
    <text evidence="4">The sequence shown here is derived from an EMBL/GenBank/DDBJ whole genome shotgun (WGS) entry which is preliminary data.</text>
</comment>
<feature type="signal peptide" evidence="2">
    <location>
        <begin position="1"/>
        <end position="20"/>
    </location>
</feature>
<dbReference type="InterPro" id="IPR001638">
    <property type="entry name" value="Solute-binding_3/MltF_N"/>
</dbReference>
<keyword evidence="5" id="KW-1185">Reference proteome</keyword>
<dbReference type="Pfam" id="PF00497">
    <property type="entry name" value="SBP_bac_3"/>
    <property type="match status" value="1"/>
</dbReference>
<reference evidence="4" key="1">
    <citation type="submission" date="2023-08" db="EMBL/GenBank/DDBJ databases">
        <authorList>
            <person name="Chen Y."/>
            <person name="Shah S."/>
            <person name="Dougan E. K."/>
            <person name="Thang M."/>
            <person name="Chan C."/>
        </authorList>
    </citation>
    <scope>NUCLEOTIDE SEQUENCE</scope>
</reference>
<sequence>MLRSLLLTVAAASVTKLKFGQDVNYPPYAYLDASGELAGFGVDVVKGMNALCSTLEIEVVQTSWSDCWSSDEGGSLGALLENGTLDACMTFTHTQGIRNHYVDFSHAILNFNKAAGLLTLLEEGRPRVDGNSHLAGLNIVDVGGWAPTEDCLGMVRNKCTGEKYSENYTLLVGDGNDDAMRMLRDGRADAMFIYSDQAKLYQCTGAVPPNWNCSLWENFGTDYAYVQTGQLEYVVNGTSLAMAKKGSKVPAQVNSCLGRFMETQAYYDVCEKHHLLDSCYRNSFFPAGEGSSHHAYKATNLLEGDCSSGYCPCPAPERWPGWVDDSGGSGVEKMPQASPEALPLVPSFLFGVALIANLLRGRQCRSKGAAVKSTAFAWQYPFFAETTANGIREPLIWLF</sequence>
<protein>
    <recommendedName>
        <fullName evidence="3">Solute-binding protein family 3/N-terminal domain-containing protein</fullName>
    </recommendedName>
</protein>
<dbReference type="Proteomes" id="UP001178507">
    <property type="component" value="Unassembled WGS sequence"/>
</dbReference>
<dbReference type="PANTHER" id="PTHR35936">
    <property type="entry name" value="MEMBRANE-BOUND LYTIC MUREIN TRANSGLYCOSYLASE F"/>
    <property type="match status" value="1"/>
</dbReference>
<feature type="domain" description="Solute-binding protein family 3/N-terminal" evidence="3">
    <location>
        <begin position="17"/>
        <end position="272"/>
    </location>
</feature>
<evidence type="ECO:0000259" key="3">
    <source>
        <dbReference type="Pfam" id="PF00497"/>
    </source>
</evidence>
<organism evidence="4 5">
    <name type="scientific">Effrenium voratum</name>
    <dbReference type="NCBI Taxonomy" id="2562239"/>
    <lineage>
        <taxon>Eukaryota</taxon>
        <taxon>Sar</taxon>
        <taxon>Alveolata</taxon>
        <taxon>Dinophyceae</taxon>
        <taxon>Suessiales</taxon>
        <taxon>Symbiodiniaceae</taxon>
        <taxon>Effrenium</taxon>
    </lineage>
</organism>
<feature type="chain" id="PRO_5041333274" description="Solute-binding protein family 3/N-terminal domain-containing protein" evidence="2">
    <location>
        <begin position="21"/>
        <end position="399"/>
    </location>
</feature>
<keyword evidence="1 2" id="KW-0732">Signal</keyword>
<evidence type="ECO:0000256" key="1">
    <source>
        <dbReference type="ARBA" id="ARBA00022729"/>
    </source>
</evidence>